<dbReference type="EMBL" id="JAIQDJ010000001">
    <property type="protein sequence ID" value="MBZ4185435.1"/>
    <property type="molecule type" value="Genomic_DNA"/>
</dbReference>
<gene>
    <name evidence="2" type="ORF">K7B09_03740</name>
</gene>
<comment type="caution">
    <text evidence="2">The sequence shown here is derived from an EMBL/GenBank/DDBJ whole genome shotgun (WGS) entry which is preliminary data.</text>
</comment>
<dbReference type="RefSeq" id="WP_223626897.1">
    <property type="nucleotide sequence ID" value="NZ_JAIQDJ010000001.1"/>
</dbReference>
<reference evidence="2" key="1">
    <citation type="submission" date="2021-09" db="EMBL/GenBank/DDBJ databases">
        <authorList>
            <person name="Wu T."/>
            <person name="Guo S.Z."/>
        </authorList>
    </citation>
    <scope>NUCLEOTIDE SEQUENCE</scope>
    <source>
        <strain evidence="2">RSS-23</strain>
    </source>
</reference>
<sequence length="214" mass="22907">MARQIMKSIALPQLGAWLALAFFLVALLLANLGVPEYSHLLHPLALRGATGVPGALWFNLGAFVLPGGLLLLQAHLLRKAVQEASWRVRLGLTLMQLSALAFAMQGLLPLDQRGVDAAASRLHVLMWMLWWIAFVPGALLLALGLLRQRRGLAVVSAAVGVLVPLLAVWAPIGAWVGLAQRLAFVLWFGGWLLVSRCLIGTSASAPKSLPPAGR</sequence>
<feature type="transmembrane region" description="Helical" evidence="1">
    <location>
        <begin position="54"/>
        <end position="76"/>
    </location>
</feature>
<feature type="transmembrane region" description="Helical" evidence="1">
    <location>
        <begin position="153"/>
        <end position="172"/>
    </location>
</feature>
<keyword evidence="1" id="KW-1133">Transmembrane helix</keyword>
<accession>A0ABS7TC61</accession>
<keyword evidence="1" id="KW-0812">Transmembrane</keyword>
<evidence type="ECO:0000313" key="3">
    <source>
        <dbReference type="Proteomes" id="UP001430290"/>
    </source>
</evidence>
<proteinExistence type="predicted"/>
<feature type="transmembrane region" description="Helical" evidence="1">
    <location>
        <begin position="128"/>
        <end position="146"/>
    </location>
</feature>
<feature type="transmembrane region" description="Helical" evidence="1">
    <location>
        <begin position="88"/>
        <end position="108"/>
    </location>
</feature>
<name>A0ABS7TC61_9GAMM</name>
<keyword evidence="1" id="KW-0472">Membrane</keyword>
<keyword evidence="3" id="KW-1185">Reference proteome</keyword>
<evidence type="ECO:0000313" key="2">
    <source>
        <dbReference type="EMBL" id="MBZ4185435.1"/>
    </source>
</evidence>
<protein>
    <submittedName>
        <fullName evidence="2">DUF998 domain-containing protein</fullName>
    </submittedName>
</protein>
<dbReference type="Proteomes" id="UP001430290">
    <property type="component" value="Unassembled WGS sequence"/>
</dbReference>
<organism evidence="2 3">
    <name type="scientific">Thermomonas beijingensis</name>
    <dbReference type="NCBI Taxonomy" id="2872701"/>
    <lineage>
        <taxon>Bacteria</taxon>
        <taxon>Pseudomonadati</taxon>
        <taxon>Pseudomonadota</taxon>
        <taxon>Gammaproteobacteria</taxon>
        <taxon>Lysobacterales</taxon>
        <taxon>Lysobacteraceae</taxon>
        <taxon>Thermomonas</taxon>
    </lineage>
</organism>
<feature type="transmembrane region" description="Helical" evidence="1">
    <location>
        <begin position="178"/>
        <end position="199"/>
    </location>
</feature>
<evidence type="ECO:0000256" key="1">
    <source>
        <dbReference type="SAM" id="Phobius"/>
    </source>
</evidence>